<sequence>MHFLRVVRRPPKSHVRCLARALSTGSEPTAWATALEAAPAPEAPTLDALDALRPNPPVRSSKHTEASQWSKAYDRVNDAFTRPQLYRLAKEADIKGVRSSTPKAQLVKAVLQHRFALTDPTIKAKQACEFVPFPLSHVFLLAQQGAPLFQVARDAGASVTISKNGTAMGVSITGSTAAIEHVKAWLHTFEASIHTAKMQGTVPPFMLPWLSRQTKCHVASEENTLRLTYVDPRTADDVHMLVTQQAHTAPLSWRDVWCYGVNRATAVTNLPFVPGSVADAATHYAITQGTYSRWMHEPSNDDPSALYDVAHATPCDISTMKDIVQTQASSLDPLLCCDTGVTKLRLSFGHLLWQSMPRTTQPLTTPHTHTGVFVEACPPSCMRRVPTIPGWTELEMDEATWERFYYRLPSPSGTHDLVLTYAVHEHGKTFHSAMWQSTLDTYVACPTVSVDARVTAVWEAPASMERLRETALRTYLDSTTESSQADMLPPQVLELRLSDNVMAQARLWRTEHVVQRSSTLFHTTEQEELVLSRDATRRPTMPYHVPIVSWTWSAWPHDPLSVLRAVVQPAYKALGRQTEEHRL</sequence>
<organism evidence="1 2">
    <name type="scientific">Malassezia pachydermatis</name>
    <dbReference type="NCBI Taxonomy" id="77020"/>
    <lineage>
        <taxon>Eukaryota</taxon>
        <taxon>Fungi</taxon>
        <taxon>Dikarya</taxon>
        <taxon>Basidiomycota</taxon>
        <taxon>Ustilaginomycotina</taxon>
        <taxon>Malasseziomycetes</taxon>
        <taxon>Malasseziales</taxon>
        <taxon>Malasseziaceae</taxon>
        <taxon>Malassezia</taxon>
    </lineage>
</organism>
<dbReference type="RefSeq" id="XP_017992075.1">
    <property type="nucleotide sequence ID" value="XM_018138368.1"/>
</dbReference>
<dbReference type="AlphaFoldDB" id="A0A0M9VPG9"/>
<evidence type="ECO:0000313" key="1">
    <source>
        <dbReference type="EMBL" id="KOS14443.1"/>
    </source>
</evidence>
<dbReference type="GeneID" id="28730244"/>
<comment type="caution">
    <text evidence="1">The sequence shown here is derived from an EMBL/GenBank/DDBJ whole genome shotgun (WGS) entry which is preliminary data.</text>
</comment>
<dbReference type="STRING" id="77020.A0A0M9VPG9"/>
<protein>
    <submittedName>
        <fullName evidence="1">Uncharacterized protein</fullName>
    </submittedName>
</protein>
<gene>
    <name evidence="1" type="ORF">Malapachy_3909</name>
</gene>
<proteinExistence type="predicted"/>
<dbReference type="Proteomes" id="UP000037751">
    <property type="component" value="Unassembled WGS sequence"/>
</dbReference>
<name>A0A0M9VPG9_9BASI</name>
<evidence type="ECO:0000313" key="2">
    <source>
        <dbReference type="Proteomes" id="UP000037751"/>
    </source>
</evidence>
<dbReference type="EMBL" id="LGAV01000004">
    <property type="protein sequence ID" value="KOS14443.1"/>
    <property type="molecule type" value="Genomic_DNA"/>
</dbReference>
<dbReference type="OrthoDB" id="2550943at2759"/>
<reference evidence="1 2" key="1">
    <citation type="submission" date="2015-07" db="EMBL/GenBank/DDBJ databases">
        <title>Draft Genome Sequence of Malassezia furfur CBS1878 and Malassezia pachydermatis CBS1879.</title>
        <authorList>
            <person name="Triana S."/>
            <person name="Ohm R."/>
            <person name="Gonzalez A."/>
            <person name="DeCock H."/>
            <person name="Restrepo S."/>
            <person name="Celis A."/>
        </authorList>
    </citation>
    <scope>NUCLEOTIDE SEQUENCE [LARGE SCALE GENOMIC DNA]</scope>
    <source>
        <strain evidence="1 2">CBS 1879</strain>
    </source>
</reference>
<accession>A0A0M9VPG9</accession>
<keyword evidence="2" id="KW-1185">Reference proteome</keyword>
<dbReference type="VEuPathDB" id="FungiDB:Malapachy_3909"/>